<dbReference type="SUPFAM" id="SSF52317">
    <property type="entry name" value="Class I glutamine amidotransferase-like"/>
    <property type="match status" value="1"/>
</dbReference>
<dbReference type="Gene3D" id="3.40.50.880">
    <property type="match status" value="1"/>
</dbReference>
<evidence type="ECO:0000256" key="3">
    <source>
        <dbReference type="ARBA" id="ARBA00055068"/>
    </source>
</evidence>
<dbReference type="InterPro" id="IPR011697">
    <property type="entry name" value="Peptidase_C26"/>
</dbReference>
<dbReference type="KEGG" id="hyf:DTO96_100149"/>
<dbReference type="GO" id="GO:0033969">
    <property type="term" value="F:gamma-glutamyl-gamma-aminobutyrate hydrolase activity"/>
    <property type="evidence" value="ECO:0007669"/>
    <property type="project" value="UniProtKB-EC"/>
</dbReference>
<keyword evidence="6" id="KW-0328">Glycosyltransferase</keyword>
<dbReference type="CDD" id="cd01745">
    <property type="entry name" value="GATase1_2"/>
    <property type="match status" value="1"/>
</dbReference>
<keyword evidence="6" id="KW-0315">Glutamine amidotransferase</keyword>
<dbReference type="GO" id="GO:0016757">
    <property type="term" value="F:glycosyltransferase activity"/>
    <property type="evidence" value="ECO:0007669"/>
    <property type="project" value="UniProtKB-KW"/>
</dbReference>
<evidence type="ECO:0000313" key="7">
    <source>
        <dbReference type="Proteomes" id="UP000252182"/>
    </source>
</evidence>
<dbReference type="GO" id="GO:0006598">
    <property type="term" value="P:polyamine catabolic process"/>
    <property type="evidence" value="ECO:0007669"/>
    <property type="project" value="TreeGrafter"/>
</dbReference>
<evidence type="ECO:0000256" key="1">
    <source>
        <dbReference type="ARBA" id="ARBA00011083"/>
    </source>
</evidence>
<comment type="similarity">
    <text evidence="1">Belongs to the peptidase C26 family.</text>
</comment>
<reference evidence="7" key="1">
    <citation type="submission" date="2018-07" db="EMBL/GenBank/DDBJ databases">
        <authorList>
            <person name="Kim H."/>
        </authorList>
    </citation>
    <scope>NUCLEOTIDE SEQUENCE [LARGE SCALE GENOMIC DNA]</scope>
    <source>
        <strain evidence="7">F02</strain>
    </source>
</reference>
<organism evidence="6 7">
    <name type="scientific">Ephemeroptericola cinctiostellae</name>
    <dbReference type="NCBI Taxonomy" id="2268024"/>
    <lineage>
        <taxon>Bacteria</taxon>
        <taxon>Pseudomonadati</taxon>
        <taxon>Pseudomonadota</taxon>
        <taxon>Betaproteobacteria</taxon>
        <taxon>Burkholderiales</taxon>
        <taxon>Burkholderiaceae</taxon>
        <taxon>Ephemeroptericola</taxon>
    </lineage>
</organism>
<dbReference type="Pfam" id="PF07722">
    <property type="entry name" value="Peptidase_C26"/>
    <property type="match status" value="1"/>
</dbReference>
<evidence type="ECO:0000256" key="5">
    <source>
        <dbReference type="ARBA" id="ARBA00066788"/>
    </source>
</evidence>
<comment type="function">
    <text evidence="3">Involved in the breakdown of putrescine via hydrolysis of the gamma-glutamyl linkage of gamma-glutamyl-gamma-aminobutyrate.</text>
</comment>
<gene>
    <name evidence="6" type="ORF">DTO96_100149</name>
</gene>
<name>A0A345D7V4_9BURK</name>
<evidence type="ECO:0000313" key="6">
    <source>
        <dbReference type="EMBL" id="AXF84442.1"/>
    </source>
</evidence>
<comment type="pathway">
    <text evidence="4">Amine and polyamine degradation; putrescine degradation; 4-aminobutanoate from putrescine: step 4/4.</text>
</comment>
<dbReference type="FunFam" id="3.40.50.880:FF:000030">
    <property type="entry name" value="Gamma-glutamyl-gamma-aminobutyrate hydrolase PuuD"/>
    <property type="match status" value="1"/>
</dbReference>
<evidence type="ECO:0000256" key="4">
    <source>
        <dbReference type="ARBA" id="ARBA00060634"/>
    </source>
</evidence>
<dbReference type="GO" id="GO:0005829">
    <property type="term" value="C:cytosol"/>
    <property type="evidence" value="ECO:0007669"/>
    <property type="project" value="TreeGrafter"/>
</dbReference>
<sequence>MEKIKPVIGLTAYPSGEGHGYHTPREYLEAVVRAGGVPVLLPPMGADMVSAWLSRLDGLVLIGGGDIDPELHGEDMHETIYSLNPVRDDTELSLTRAALALGMPILAICRGLQLVNVACGGSLHLHLPEVVGEEVLHRSASRTPTVHAVNVAPDSLLAATMGSTRVMTSSWHHQAVNQLGDHLQAVGWAEDGTVEAIASSSAQFLLAVQWHPELTAGTDGTQQALFDGLVQAAQKVEV</sequence>
<comment type="catalytic activity">
    <reaction evidence="2">
        <text>4-(gamma-L-glutamylamino)butanoate + H2O = 4-aminobutanoate + L-glutamate</text>
        <dbReference type="Rhea" id="RHEA:19737"/>
        <dbReference type="ChEBI" id="CHEBI:15377"/>
        <dbReference type="ChEBI" id="CHEBI:29985"/>
        <dbReference type="ChEBI" id="CHEBI:58800"/>
        <dbReference type="ChEBI" id="CHEBI:59888"/>
        <dbReference type="EC" id="3.5.1.94"/>
    </reaction>
</comment>
<dbReference type="OrthoDB" id="9813383at2"/>
<dbReference type="RefSeq" id="WP_157964287.1">
    <property type="nucleotide sequence ID" value="NZ_CP031124.1"/>
</dbReference>
<dbReference type="AlphaFoldDB" id="A0A345D7V4"/>
<dbReference type="EC" id="3.5.1.94" evidence="5"/>
<dbReference type="PANTHER" id="PTHR43235:SF1">
    <property type="entry name" value="GLUTAMINE AMIDOTRANSFERASE PB2B2.05-RELATED"/>
    <property type="match status" value="1"/>
</dbReference>
<dbReference type="PANTHER" id="PTHR43235">
    <property type="entry name" value="GLUTAMINE AMIDOTRANSFERASE PB2B2.05-RELATED"/>
    <property type="match status" value="1"/>
</dbReference>
<dbReference type="Proteomes" id="UP000252182">
    <property type="component" value="Chromosome"/>
</dbReference>
<dbReference type="PROSITE" id="PS51273">
    <property type="entry name" value="GATASE_TYPE_1"/>
    <property type="match status" value="1"/>
</dbReference>
<evidence type="ECO:0000256" key="2">
    <source>
        <dbReference type="ARBA" id="ARBA00052718"/>
    </source>
</evidence>
<proteinExistence type="inferred from homology"/>
<dbReference type="InterPro" id="IPR029062">
    <property type="entry name" value="Class_I_gatase-like"/>
</dbReference>
<dbReference type="InterPro" id="IPR044668">
    <property type="entry name" value="PuuD-like"/>
</dbReference>
<keyword evidence="7" id="KW-1185">Reference proteome</keyword>
<protein>
    <recommendedName>
        <fullName evidence="5">gamma-glutamyl-gamma-aminobutyrate hydrolase</fullName>
        <ecNumber evidence="5">3.5.1.94</ecNumber>
    </recommendedName>
</protein>
<accession>A0A345D7V4</accession>
<keyword evidence="6" id="KW-0808">Transferase</keyword>
<dbReference type="EMBL" id="CP031124">
    <property type="protein sequence ID" value="AXF84442.1"/>
    <property type="molecule type" value="Genomic_DNA"/>
</dbReference>